<name>A0A2T0FCV3_9ASCO</name>
<comment type="caution">
    <text evidence="10">The sequence shown here is derived from an EMBL/GenBank/DDBJ whole genome shotgun (WGS) entry which is preliminary data.</text>
</comment>
<comment type="subcellular location">
    <subcellularLocation>
        <location evidence="1">Nucleus</location>
    </subcellularLocation>
</comment>
<evidence type="ECO:0000256" key="4">
    <source>
        <dbReference type="ARBA" id="ARBA00022771"/>
    </source>
</evidence>
<evidence type="ECO:0000256" key="8">
    <source>
        <dbReference type="SAM" id="MobiDB-lite"/>
    </source>
</evidence>
<dbReference type="SUPFAM" id="SSF57667">
    <property type="entry name" value="beta-beta-alpha zinc fingers"/>
    <property type="match status" value="1"/>
</dbReference>
<evidence type="ECO:0000256" key="1">
    <source>
        <dbReference type="ARBA" id="ARBA00004123"/>
    </source>
</evidence>
<feature type="domain" description="C2H2-type" evidence="9">
    <location>
        <begin position="46"/>
        <end position="74"/>
    </location>
</feature>
<reference evidence="10 11" key="1">
    <citation type="submission" date="2017-04" db="EMBL/GenBank/DDBJ databases">
        <title>Genome sequencing of [Candida] sorbophila.</title>
        <authorList>
            <person name="Ahn J.O."/>
        </authorList>
    </citation>
    <scope>NUCLEOTIDE SEQUENCE [LARGE SCALE GENOMIC DNA]</scope>
    <source>
        <strain evidence="10 11">DS02</strain>
    </source>
</reference>
<feature type="domain" description="C2H2-type" evidence="9">
    <location>
        <begin position="18"/>
        <end position="45"/>
    </location>
</feature>
<keyword evidence="4 7" id="KW-0863">Zinc-finger</keyword>
<dbReference type="Gene3D" id="3.30.160.60">
    <property type="entry name" value="Classic Zinc Finger"/>
    <property type="match status" value="1"/>
</dbReference>
<keyword evidence="2" id="KW-0479">Metal-binding</keyword>
<dbReference type="PANTHER" id="PTHR40626:SF11">
    <property type="entry name" value="ZINC FINGER PROTEIN YPR022C"/>
    <property type="match status" value="1"/>
</dbReference>
<organism evidence="10 11">
    <name type="scientific">Wickerhamiella sorbophila</name>
    <dbReference type="NCBI Taxonomy" id="45607"/>
    <lineage>
        <taxon>Eukaryota</taxon>
        <taxon>Fungi</taxon>
        <taxon>Dikarya</taxon>
        <taxon>Ascomycota</taxon>
        <taxon>Saccharomycotina</taxon>
        <taxon>Dipodascomycetes</taxon>
        <taxon>Dipodascales</taxon>
        <taxon>Trichomonascaceae</taxon>
        <taxon>Wickerhamiella</taxon>
    </lineage>
</organism>
<dbReference type="Pfam" id="PF00096">
    <property type="entry name" value="zf-C2H2"/>
    <property type="match status" value="2"/>
</dbReference>
<keyword evidence="6" id="KW-0539">Nucleus</keyword>
<dbReference type="PROSITE" id="PS50157">
    <property type="entry name" value="ZINC_FINGER_C2H2_2"/>
    <property type="match status" value="2"/>
</dbReference>
<feature type="region of interest" description="Disordered" evidence="8">
    <location>
        <begin position="70"/>
        <end position="109"/>
    </location>
</feature>
<keyword evidence="5" id="KW-0862">Zinc</keyword>
<keyword evidence="11" id="KW-1185">Reference proteome</keyword>
<evidence type="ECO:0000256" key="3">
    <source>
        <dbReference type="ARBA" id="ARBA00022737"/>
    </source>
</evidence>
<dbReference type="InterPro" id="IPR007219">
    <property type="entry name" value="XnlR_reg_dom"/>
</dbReference>
<dbReference type="GO" id="GO:0000981">
    <property type="term" value="F:DNA-binding transcription factor activity, RNA polymerase II-specific"/>
    <property type="evidence" value="ECO:0007669"/>
    <property type="project" value="InterPro"/>
</dbReference>
<evidence type="ECO:0000313" key="10">
    <source>
        <dbReference type="EMBL" id="PRT52826.1"/>
    </source>
</evidence>
<dbReference type="InterPro" id="IPR051059">
    <property type="entry name" value="VerF-like"/>
</dbReference>
<dbReference type="RefSeq" id="XP_024662772.1">
    <property type="nucleotide sequence ID" value="XM_024807004.1"/>
</dbReference>
<dbReference type="InterPro" id="IPR036236">
    <property type="entry name" value="Znf_C2H2_sf"/>
</dbReference>
<dbReference type="STRING" id="45607.A0A2T0FCV3"/>
<dbReference type="OrthoDB" id="654211at2759"/>
<evidence type="ECO:0000256" key="2">
    <source>
        <dbReference type="ARBA" id="ARBA00022723"/>
    </source>
</evidence>
<proteinExistence type="predicted"/>
<dbReference type="GO" id="GO:0008270">
    <property type="term" value="F:zinc ion binding"/>
    <property type="evidence" value="ECO:0007669"/>
    <property type="project" value="UniProtKB-KW"/>
</dbReference>
<evidence type="ECO:0000259" key="9">
    <source>
        <dbReference type="PROSITE" id="PS50157"/>
    </source>
</evidence>
<sequence length="867" mass="95043">MPPAKAQKRDATELTKKFKCSQCDRTFTRAEHRARHELSHSDRRPFRCKECSSTFVRRDLLLRHNRTVHAPPEVKSAKAHSRAASRQEAQQHLMAAHAPPPSKPELYGPNQMGIYGRTPAHMYAQAGAWHQNGANGTNGMTATTPGPAPNQGVMYYGSTPQAQAKNGDSSRQLQEVSTAMFMTEMHNSPIAMPKSQPATPGASGGPLAPLVAPPLPQQGNMGIPVQSNGVMNSQSSMPLLQPFNRVISSESGQSYSNADSAMAAMRQEQLPPLTSKEIQAISQVFTEGFKMNNLDMTQEGGPFSYDTHNTVGAASVEAENSIRSSDDIASLDEIDIITIPQLEPEMDILHLTRDLRQHPSAFGGVGMIPSRGQLARYLAVYFNFVHPLLPLLHPQSFQCSQAPPALIYAICALGATTCHEKSMAQLLSYNCRLLVTITSQKEQNDRLTSVPLGITQAMCLLLLIATFSGDRGALDLASNLSVNLIQNSLAMVQDVHVLKSPRGNTPRSTWIQREEIIRAFWMAFVTIGLLHAHCGLPICLPQERIPPDMPLPACEVLWNATFTREEDWQYYYDHFTSEQPQTTFGELMEHIKNGKTNEFPSSLSPFALRVLAVSISLLPNKDLVQNGILLWAHTTSDIAPGRGQGGLSTRAGRPYSQMVSAMGLRDPAMNSGSRLINAINASLHPLILTTYAMIDSSFISTVVDMTLWRSNLGHLDAQAIAQAAYDLASRPMDTSQLTRLLPMAVRTVDLITSMIALGPHLLAVVMAAPMSLYISHLFILTIEEVIVTVVWFHRISRLPRSSLTPDQLRVLAWTEMASQKVGIHPIENSMGIGIADAAARCYEAVKPWVTCEIIAVSIRILISHLTA</sequence>
<evidence type="ECO:0000313" key="11">
    <source>
        <dbReference type="Proteomes" id="UP000238350"/>
    </source>
</evidence>
<evidence type="ECO:0000256" key="7">
    <source>
        <dbReference type="PROSITE-ProRule" id="PRU00042"/>
    </source>
</evidence>
<evidence type="ECO:0000256" key="5">
    <source>
        <dbReference type="ARBA" id="ARBA00022833"/>
    </source>
</evidence>
<dbReference type="CDD" id="cd12148">
    <property type="entry name" value="fungal_TF_MHR"/>
    <property type="match status" value="1"/>
</dbReference>
<dbReference type="Proteomes" id="UP000238350">
    <property type="component" value="Unassembled WGS sequence"/>
</dbReference>
<keyword evidence="3" id="KW-0677">Repeat</keyword>
<dbReference type="InterPro" id="IPR013087">
    <property type="entry name" value="Znf_C2H2_type"/>
</dbReference>
<accession>A0A2T0FCV3</accession>
<dbReference type="SMART" id="SM00355">
    <property type="entry name" value="ZnF_C2H2"/>
    <property type="match status" value="2"/>
</dbReference>
<dbReference type="PANTHER" id="PTHR40626">
    <property type="entry name" value="MIP31509P"/>
    <property type="match status" value="1"/>
</dbReference>
<protein>
    <recommendedName>
        <fullName evidence="9">C2H2-type domain-containing protein</fullName>
    </recommendedName>
</protein>
<dbReference type="EMBL" id="NDIQ01000001">
    <property type="protein sequence ID" value="PRT52826.1"/>
    <property type="molecule type" value="Genomic_DNA"/>
</dbReference>
<dbReference type="PROSITE" id="PS00028">
    <property type="entry name" value="ZINC_FINGER_C2H2_1"/>
    <property type="match status" value="2"/>
</dbReference>
<dbReference type="GeneID" id="36514195"/>
<dbReference type="Pfam" id="PF04082">
    <property type="entry name" value="Fungal_trans"/>
    <property type="match status" value="1"/>
</dbReference>
<dbReference type="AlphaFoldDB" id="A0A2T0FCV3"/>
<dbReference type="GO" id="GO:0006351">
    <property type="term" value="P:DNA-templated transcription"/>
    <property type="evidence" value="ECO:0007669"/>
    <property type="project" value="InterPro"/>
</dbReference>
<dbReference type="GO" id="GO:0000785">
    <property type="term" value="C:chromatin"/>
    <property type="evidence" value="ECO:0007669"/>
    <property type="project" value="TreeGrafter"/>
</dbReference>
<gene>
    <name evidence="10" type="ORF">B9G98_00446</name>
</gene>
<evidence type="ECO:0000256" key="6">
    <source>
        <dbReference type="ARBA" id="ARBA00023242"/>
    </source>
</evidence>
<dbReference type="GO" id="GO:0000978">
    <property type="term" value="F:RNA polymerase II cis-regulatory region sequence-specific DNA binding"/>
    <property type="evidence" value="ECO:0007669"/>
    <property type="project" value="InterPro"/>
</dbReference>
<dbReference type="GO" id="GO:0005634">
    <property type="term" value="C:nucleus"/>
    <property type="evidence" value="ECO:0007669"/>
    <property type="project" value="UniProtKB-SubCell"/>
</dbReference>